<gene>
    <name evidence="1" type="ORF">BSIN_0563</name>
</gene>
<proteinExistence type="predicted"/>
<reference evidence="1 2" key="1">
    <citation type="submission" date="2017-04" db="EMBL/GenBank/DDBJ databases">
        <authorList>
            <person name="Afonso C.L."/>
            <person name="Miller P.J."/>
            <person name="Scott M.A."/>
            <person name="Spackman E."/>
            <person name="Goraichik I."/>
            <person name="Dimitrov K.M."/>
            <person name="Suarez D.L."/>
            <person name="Swayne D.E."/>
        </authorList>
    </citation>
    <scope>NUCLEOTIDE SEQUENCE [LARGE SCALE GENOMIC DNA]</scope>
    <source>
        <strain evidence="1">LMG 28154</strain>
    </source>
</reference>
<evidence type="ECO:0000313" key="2">
    <source>
        <dbReference type="Proteomes" id="UP000198460"/>
    </source>
</evidence>
<evidence type="ECO:0000313" key="1">
    <source>
        <dbReference type="EMBL" id="SMG01347.1"/>
    </source>
</evidence>
<dbReference type="AlphaFoldDB" id="A0A238H8J1"/>
<sequence length="41" mass="4431">MPANHAAARRSNALFVAGRAAALTAALIRLRPASKEHRQHK</sequence>
<accession>A0A238H8J1</accession>
<dbReference type="EMBL" id="FXAN01000072">
    <property type="protein sequence ID" value="SMG01347.1"/>
    <property type="molecule type" value="Genomic_DNA"/>
</dbReference>
<name>A0A238H8J1_9BURK</name>
<dbReference type="Proteomes" id="UP000198460">
    <property type="component" value="Unassembled WGS sequence"/>
</dbReference>
<protein>
    <submittedName>
        <fullName evidence="1">Uncharacterized protein</fullName>
    </submittedName>
</protein>
<organism evidence="1 2">
    <name type="scientific">Burkholderia singularis</name>
    <dbReference type="NCBI Taxonomy" id="1503053"/>
    <lineage>
        <taxon>Bacteria</taxon>
        <taxon>Pseudomonadati</taxon>
        <taxon>Pseudomonadota</taxon>
        <taxon>Betaproteobacteria</taxon>
        <taxon>Burkholderiales</taxon>
        <taxon>Burkholderiaceae</taxon>
        <taxon>Burkholderia</taxon>
        <taxon>pseudomallei group</taxon>
    </lineage>
</organism>